<evidence type="ECO:0000256" key="2">
    <source>
        <dbReference type="SAM" id="Phobius"/>
    </source>
</evidence>
<evidence type="ECO:0000313" key="4">
    <source>
        <dbReference type="Proteomes" id="UP000323917"/>
    </source>
</evidence>
<feature type="region of interest" description="Disordered" evidence="1">
    <location>
        <begin position="341"/>
        <end position="365"/>
    </location>
</feature>
<organism evidence="3 4">
    <name type="scientific">Bythopirellula goksoeyrii</name>
    <dbReference type="NCBI Taxonomy" id="1400387"/>
    <lineage>
        <taxon>Bacteria</taxon>
        <taxon>Pseudomonadati</taxon>
        <taxon>Planctomycetota</taxon>
        <taxon>Planctomycetia</taxon>
        <taxon>Pirellulales</taxon>
        <taxon>Lacipirellulaceae</taxon>
        <taxon>Bythopirellula</taxon>
    </lineage>
</organism>
<feature type="transmembrane region" description="Helical" evidence="2">
    <location>
        <begin position="76"/>
        <end position="99"/>
    </location>
</feature>
<feature type="transmembrane region" description="Helical" evidence="2">
    <location>
        <begin position="40"/>
        <end position="64"/>
    </location>
</feature>
<evidence type="ECO:0000256" key="1">
    <source>
        <dbReference type="SAM" id="MobiDB-lite"/>
    </source>
</evidence>
<feature type="transmembrane region" description="Helical" evidence="2">
    <location>
        <begin position="105"/>
        <end position="125"/>
    </location>
</feature>
<feature type="transmembrane region" description="Helical" evidence="2">
    <location>
        <begin position="285"/>
        <end position="303"/>
    </location>
</feature>
<dbReference type="RefSeq" id="WP_148075280.1">
    <property type="nucleotide sequence ID" value="NZ_CP042913.1"/>
</dbReference>
<protein>
    <recommendedName>
        <fullName evidence="5">EamA-like transporter family protein</fullName>
    </recommendedName>
</protein>
<proteinExistence type="predicted"/>
<keyword evidence="2" id="KW-1133">Transmembrane helix</keyword>
<dbReference type="AlphaFoldDB" id="A0A5B9QH65"/>
<keyword evidence="4" id="KW-1185">Reference proteome</keyword>
<sequence>MNLLFVIASFAVTILAWGMYGPVLHWGQHAMSTTGGMASLRPFVCVGLAYFGIGVAVPAVLLKMRGEAGDWTVKGILFSLAGGALGAIGALGIVLAFKLGGKPVYVMPLVFGGAPVVNAFLTIYLAGKMKEIGSIFIAGMIMVLLGATTVLVAKPSPPTPEKTAPAAESTVAEVEGAVVAEAHTFRDWVLRIAAIGLVICCWGSYGPVLHIGQAAMHHSRLRPLICVGLAYFAIAVIVGNLWLAATGEASEYNFLGTLWSLAGGAAGAIGALGIIMAFNFGGRPVYVMPLVFGGAPVVNTLFTTTMNGLWSEINALFVAGLLLVIAGAAIVLVFAPRGAPPPKKTIPEPEPEPVPIEPVLDSPPE</sequence>
<keyword evidence="2" id="KW-0472">Membrane</keyword>
<evidence type="ECO:0000313" key="3">
    <source>
        <dbReference type="EMBL" id="QEG36995.1"/>
    </source>
</evidence>
<dbReference type="EMBL" id="CP042913">
    <property type="protein sequence ID" value="QEG36995.1"/>
    <property type="molecule type" value="Genomic_DNA"/>
</dbReference>
<dbReference type="OrthoDB" id="257805at2"/>
<evidence type="ECO:0008006" key="5">
    <source>
        <dbReference type="Google" id="ProtNLM"/>
    </source>
</evidence>
<name>A0A5B9QH65_9BACT</name>
<feature type="transmembrane region" description="Helical" evidence="2">
    <location>
        <begin position="224"/>
        <end position="245"/>
    </location>
</feature>
<feature type="transmembrane region" description="Helical" evidence="2">
    <location>
        <begin position="315"/>
        <end position="335"/>
    </location>
</feature>
<feature type="transmembrane region" description="Helical" evidence="2">
    <location>
        <begin position="257"/>
        <end position="278"/>
    </location>
</feature>
<accession>A0A5B9QH65</accession>
<keyword evidence="2" id="KW-0812">Transmembrane</keyword>
<dbReference type="Proteomes" id="UP000323917">
    <property type="component" value="Chromosome"/>
</dbReference>
<feature type="transmembrane region" description="Helical" evidence="2">
    <location>
        <begin position="132"/>
        <end position="153"/>
    </location>
</feature>
<reference evidence="3 4" key="1">
    <citation type="submission" date="2019-08" db="EMBL/GenBank/DDBJ databases">
        <title>Deep-cultivation of Planctomycetes and their phenomic and genomic characterization uncovers novel biology.</title>
        <authorList>
            <person name="Wiegand S."/>
            <person name="Jogler M."/>
            <person name="Boedeker C."/>
            <person name="Pinto D."/>
            <person name="Vollmers J."/>
            <person name="Rivas-Marin E."/>
            <person name="Kohn T."/>
            <person name="Peeters S.H."/>
            <person name="Heuer A."/>
            <person name="Rast P."/>
            <person name="Oberbeckmann S."/>
            <person name="Bunk B."/>
            <person name="Jeske O."/>
            <person name="Meyerdierks A."/>
            <person name="Storesund J.E."/>
            <person name="Kallscheuer N."/>
            <person name="Luecker S."/>
            <person name="Lage O.M."/>
            <person name="Pohl T."/>
            <person name="Merkel B.J."/>
            <person name="Hornburger P."/>
            <person name="Mueller R.-W."/>
            <person name="Bruemmer F."/>
            <person name="Labrenz M."/>
            <person name="Spormann A.M."/>
            <person name="Op den Camp H."/>
            <person name="Overmann J."/>
            <person name="Amann R."/>
            <person name="Jetten M.S.M."/>
            <person name="Mascher T."/>
            <person name="Medema M.H."/>
            <person name="Devos D.P."/>
            <person name="Kaster A.-K."/>
            <person name="Ovreas L."/>
            <person name="Rohde M."/>
            <person name="Galperin M.Y."/>
            <person name="Jogler C."/>
        </authorList>
    </citation>
    <scope>NUCLEOTIDE SEQUENCE [LARGE SCALE GENOMIC DNA]</scope>
    <source>
        <strain evidence="3 4">Pr1d</strain>
    </source>
</reference>
<feature type="compositionally biased region" description="Pro residues" evidence="1">
    <location>
        <begin position="352"/>
        <end position="365"/>
    </location>
</feature>
<dbReference type="KEGG" id="bgok:Pr1d_43350"/>
<gene>
    <name evidence="3" type="ORF">Pr1d_43350</name>
</gene>
<feature type="transmembrane region" description="Helical" evidence="2">
    <location>
        <begin position="188"/>
        <end position="212"/>
    </location>
</feature>